<evidence type="ECO:0000256" key="5">
    <source>
        <dbReference type="ARBA" id="ARBA00023004"/>
    </source>
</evidence>
<accession>W2RTL0</accession>
<feature type="binding site" description="axial binding residue" evidence="7">
    <location>
        <position position="459"/>
    </location>
    <ligand>
        <name>heme</name>
        <dbReference type="ChEBI" id="CHEBI:30413"/>
    </ligand>
    <ligandPart>
        <name>Fe</name>
        <dbReference type="ChEBI" id="CHEBI:18248"/>
    </ligandPart>
</feature>
<evidence type="ECO:0000256" key="8">
    <source>
        <dbReference type="RuleBase" id="RU000461"/>
    </source>
</evidence>
<protein>
    <recommendedName>
        <fullName evidence="12">Cytochrome P450 alkane hydroxylase</fullName>
    </recommendedName>
</protein>
<dbReference type="OrthoDB" id="1470350at2759"/>
<dbReference type="eggNOG" id="KOG0157">
    <property type="taxonomic scope" value="Eukaryota"/>
</dbReference>
<evidence type="ECO:0000256" key="6">
    <source>
        <dbReference type="ARBA" id="ARBA00023033"/>
    </source>
</evidence>
<keyword evidence="4 8" id="KW-0560">Oxidoreductase</keyword>
<keyword evidence="6 8" id="KW-0503">Monooxygenase</keyword>
<dbReference type="GO" id="GO:0016705">
    <property type="term" value="F:oxidoreductase activity, acting on paired donors, with incorporation or reduction of molecular oxygen"/>
    <property type="evidence" value="ECO:0007669"/>
    <property type="project" value="InterPro"/>
</dbReference>
<dbReference type="InterPro" id="IPR036396">
    <property type="entry name" value="Cyt_P450_sf"/>
</dbReference>
<dbReference type="Gene3D" id="1.10.630.10">
    <property type="entry name" value="Cytochrome P450"/>
    <property type="match status" value="1"/>
</dbReference>
<dbReference type="EMBL" id="KB822721">
    <property type="protein sequence ID" value="ETN39841.1"/>
    <property type="molecule type" value="Genomic_DNA"/>
</dbReference>
<dbReference type="SUPFAM" id="SSF48264">
    <property type="entry name" value="Cytochrome P450"/>
    <property type="match status" value="1"/>
</dbReference>
<evidence type="ECO:0000256" key="2">
    <source>
        <dbReference type="ARBA" id="ARBA00010617"/>
    </source>
</evidence>
<dbReference type="InterPro" id="IPR047146">
    <property type="entry name" value="Cyt_P450_E_CYP52_fungi"/>
</dbReference>
<dbReference type="PANTHER" id="PTHR24287:SF5">
    <property type="entry name" value="P450, PUTATIVE (EUROFUNG)-RELATED"/>
    <property type="match status" value="1"/>
</dbReference>
<dbReference type="PROSITE" id="PS00086">
    <property type="entry name" value="CYTOCHROME_P450"/>
    <property type="match status" value="1"/>
</dbReference>
<evidence type="ECO:0000256" key="3">
    <source>
        <dbReference type="ARBA" id="ARBA00022723"/>
    </source>
</evidence>
<keyword evidence="9" id="KW-0472">Membrane</keyword>
<dbReference type="CDD" id="cd11063">
    <property type="entry name" value="CYP52"/>
    <property type="match status" value="1"/>
</dbReference>
<dbReference type="VEuPathDB" id="FungiDB:HMPREF1541_06067"/>
<dbReference type="PRINTS" id="PR00463">
    <property type="entry name" value="EP450I"/>
</dbReference>
<dbReference type="InterPro" id="IPR002401">
    <property type="entry name" value="Cyt_P450_E_grp-I"/>
</dbReference>
<evidence type="ECO:0000313" key="11">
    <source>
        <dbReference type="Proteomes" id="UP000030752"/>
    </source>
</evidence>
<organism evidence="10 11">
    <name type="scientific">Cyphellophora europaea (strain CBS 101466)</name>
    <name type="common">Phialophora europaea</name>
    <dbReference type="NCBI Taxonomy" id="1220924"/>
    <lineage>
        <taxon>Eukaryota</taxon>
        <taxon>Fungi</taxon>
        <taxon>Dikarya</taxon>
        <taxon>Ascomycota</taxon>
        <taxon>Pezizomycotina</taxon>
        <taxon>Eurotiomycetes</taxon>
        <taxon>Chaetothyriomycetidae</taxon>
        <taxon>Chaetothyriales</taxon>
        <taxon>Cyphellophoraceae</taxon>
        <taxon>Cyphellophora</taxon>
    </lineage>
</organism>
<evidence type="ECO:0000313" key="10">
    <source>
        <dbReference type="EMBL" id="ETN39841.1"/>
    </source>
</evidence>
<keyword evidence="9" id="KW-0812">Transmembrane</keyword>
<dbReference type="GO" id="GO:0005506">
    <property type="term" value="F:iron ion binding"/>
    <property type="evidence" value="ECO:0007669"/>
    <property type="project" value="InterPro"/>
</dbReference>
<reference evidence="10 11" key="1">
    <citation type="submission" date="2013-03" db="EMBL/GenBank/DDBJ databases">
        <title>The Genome Sequence of Phialophora europaea CBS 101466.</title>
        <authorList>
            <consortium name="The Broad Institute Genomics Platform"/>
            <person name="Cuomo C."/>
            <person name="de Hoog S."/>
            <person name="Gorbushina A."/>
            <person name="Walker B."/>
            <person name="Young S.K."/>
            <person name="Zeng Q."/>
            <person name="Gargeya S."/>
            <person name="Fitzgerald M."/>
            <person name="Haas B."/>
            <person name="Abouelleil A."/>
            <person name="Allen A.W."/>
            <person name="Alvarado L."/>
            <person name="Arachchi H.M."/>
            <person name="Berlin A.M."/>
            <person name="Chapman S.B."/>
            <person name="Gainer-Dewar J."/>
            <person name="Goldberg J."/>
            <person name="Griggs A."/>
            <person name="Gujja S."/>
            <person name="Hansen M."/>
            <person name="Howarth C."/>
            <person name="Imamovic A."/>
            <person name="Ireland A."/>
            <person name="Larimer J."/>
            <person name="McCowan C."/>
            <person name="Murphy C."/>
            <person name="Pearson M."/>
            <person name="Poon T.W."/>
            <person name="Priest M."/>
            <person name="Roberts A."/>
            <person name="Saif S."/>
            <person name="Shea T."/>
            <person name="Sisk P."/>
            <person name="Sykes S."/>
            <person name="Wortman J."/>
            <person name="Nusbaum C."/>
            <person name="Birren B."/>
        </authorList>
    </citation>
    <scope>NUCLEOTIDE SEQUENCE [LARGE SCALE GENOMIC DNA]</scope>
    <source>
        <strain evidence="10 11">CBS 101466</strain>
    </source>
</reference>
<keyword evidence="11" id="KW-1185">Reference proteome</keyword>
<comment type="cofactor">
    <cofactor evidence="1 7">
        <name>heme</name>
        <dbReference type="ChEBI" id="CHEBI:30413"/>
    </cofactor>
</comment>
<sequence length="519" mass="59523">MVLQYFSYSTLVAVVFVGYSLSVLYDRYTKEKKILRLGHTAPLVKTQFIWGLDFPIHSTIALKKKLALEFWDWLFDHTGVAAKHSYTAEVRLLASSRVIFTGDVENIKAILTTQFQDYGKGEQFHGEWKDFLGDSIFTTDGKMWQESRNLIRPMFIREKVADLDLVEEHVQKLMKLLGPGDGSMVQLDKLFFRFSLDASTHFLFGQSVNSLDNPANEFATAFDEVQRVQVLEGRLGPFRHWYPKRSKSAGLKFLDKFMQPIIDAAMQLSPEELETKLSKSDTFIHALARFTRDKKVMRDQIMSLLLAGRDTTACTLSWLFLELSRNPRVVKKLHEEIRNVIGDSGRPPTYQEIKDMKYLTWVINETLRLYPVVPFNVRAALKDTTLPRGGGPDGMEPLGLLKGTPVGYSTLFMQRRRDIYPPISETFPYDPLDWVPDRWATWTPPAWTFIPFNGGPRICIGMNFAQMEMGYTVVRLLQHYEKIINFNNRSDMHIEIVVTPAYGTNVGLVKKSSVSEKTS</sequence>
<dbReference type="GeneID" id="19973406"/>
<dbReference type="InterPro" id="IPR017972">
    <property type="entry name" value="Cyt_P450_CS"/>
</dbReference>
<evidence type="ECO:0000256" key="1">
    <source>
        <dbReference type="ARBA" id="ARBA00001971"/>
    </source>
</evidence>
<dbReference type="Pfam" id="PF00067">
    <property type="entry name" value="p450"/>
    <property type="match status" value="1"/>
</dbReference>
<evidence type="ECO:0000256" key="9">
    <source>
        <dbReference type="SAM" id="Phobius"/>
    </source>
</evidence>
<name>W2RTL0_CYPE1</name>
<dbReference type="STRING" id="1220924.W2RTL0"/>
<dbReference type="HOGENOM" id="CLU_001570_27_0_1"/>
<proteinExistence type="inferred from homology"/>
<dbReference type="PANTHER" id="PTHR24287">
    <property type="entry name" value="P450, PUTATIVE (EUROFUNG)-RELATED"/>
    <property type="match status" value="1"/>
</dbReference>
<dbReference type="Proteomes" id="UP000030752">
    <property type="component" value="Unassembled WGS sequence"/>
</dbReference>
<dbReference type="InParanoid" id="W2RTL0"/>
<gene>
    <name evidence="10" type="ORF">HMPREF1541_06067</name>
</gene>
<evidence type="ECO:0008006" key="12">
    <source>
        <dbReference type="Google" id="ProtNLM"/>
    </source>
</evidence>
<evidence type="ECO:0000256" key="7">
    <source>
        <dbReference type="PIRSR" id="PIRSR602401-1"/>
    </source>
</evidence>
<dbReference type="AlphaFoldDB" id="W2RTL0"/>
<dbReference type="InterPro" id="IPR001128">
    <property type="entry name" value="Cyt_P450"/>
</dbReference>
<comment type="similarity">
    <text evidence="2 8">Belongs to the cytochrome P450 family.</text>
</comment>
<dbReference type="GO" id="GO:0020037">
    <property type="term" value="F:heme binding"/>
    <property type="evidence" value="ECO:0007669"/>
    <property type="project" value="InterPro"/>
</dbReference>
<dbReference type="PRINTS" id="PR00385">
    <property type="entry name" value="P450"/>
</dbReference>
<dbReference type="GO" id="GO:0004497">
    <property type="term" value="F:monooxygenase activity"/>
    <property type="evidence" value="ECO:0007669"/>
    <property type="project" value="UniProtKB-KW"/>
</dbReference>
<feature type="transmembrane region" description="Helical" evidence="9">
    <location>
        <begin position="6"/>
        <end position="25"/>
    </location>
</feature>
<keyword evidence="5 7" id="KW-0408">Iron</keyword>
<keyword evidence="3 7" id="KW-0479">Metal-binding</keyword>
<keyword evidence="9" id="KW-1133">Transmembrane helix</keyword>
<evidence type="ECO:0000256" key="4">
    <source>
        <dbReference type="ARBA" id="ARBA00023002"/>
    </source>
</evidence>
<dbReference type="RefSeq" id="XP_008718626.1">
    <property type="nucleotide sequence ID" value="XM_008720404.1"/>
</dbReference>
<keyword evidence="7 8" id="KW-0349">Heme</keyword>